<dbReference type="KEGG" id="pdf:CD630DERM_05550"/>
<feature type="active site" evidence="7">
    <location>
        <position position="86"/>
    </location>
</feature>
<dbReference type="GO" id="GO:0006465">
    <property type="term" value="P:signal peptide processing"/>
    <property type="evidence" value="ECO:0007669"/>
    <property type="project" value="InterPro"/>
</dbReference>
<protein>
    <recommendedName>
        <fullName evidence="4 8">Signal peptidase I</fullName>
        <ecNumber evidence="4 8">3.4.21.89</ecNumber>
    </recommendedName>
</protein>
<sequence length="178" mass="20493">MNETIKEEIVEWIKIIITALFFAFIITRFIKPTLVNGESMYPTLKSHDYLVANRMTYKLSEPKCGDIMIFKTDLLQENGRKKELVKRVIGVPGDHLKIKDSKVYINGKLLNEVSYIHDNYTEGDIDMVIPKGKVFAMGDNREVSLDSRYKEVGLVDEENIKGKVILRVFPFTDIGIFE</sequence>
<reference evidence="16 19" key="2">
    <citation type="submission" date="2017-02" db="EMBL/GenBank/DDBJ databases">
        <authorList>
            <consortium name="Pathogen Informatics"/>
        </authorList>
    </citation>
    <scope>NUCLEOTIDE SEQUENCE [LARGE SCALE GENOMIC DNA]</scope>
    <source>
        <strain evidence="21">clo34</strain>
        <strain evidence="17">Clo34</strain>
        <strain evidence="20">tl291</strain>
        <strain evidence="18">Tl291</strain>
        <strain evidence="16 19">VRECD0157</strain>
    </source>
</reference>
<dbReference type="EMBL" id="LK932355">
    <property type="protein sequence ID" value="CDS83825.1"/>
    <property type="molecule type" value="Genomic_DNA"/>
</dbReference>
<evidence type="ECO:0000256" key="6">
    <source>
        <dbReference type="ARBA" id="ARBA00022801"/>
    </source>
</evidence>
<comment type="similarity">
    <text evidence="3 9">Belongs to the peptidase S26 family.</text>
</comment>
<gene>
    <name evidence="14" type="primary">lepB</name>
    <name evidence="11" type="synonym">sip</name>
    <name evidence="18" type="synonym">sip2_1</name>
    <name evidence="17" type="synonym">sip2_2</name>
    <name evidence="16" type="synonym">spsB_3</name>
    <name evidence="13" type="ORF">BN1095_750007</name>
    <name evidence="11" type="ORF">BN1096_210042</name>
    <name evidence="12" type="ORF">BN1097_200005</name>
    <name evidence="14" type="ORF">KRM00_002242</name>
    <name evidence="15" type="ORF">KRQ00_003298</name>
    <name evidence="18" type="ORF">SAMEA1402366_03172</name>
    <name evidence="17" type="ORF">SAMEA1402399_03254</name>
    <name evidence="16" type="ORF">SAMEA3375112_03111</name>
</gene>
<evidence type="ECO:0000256" key="8">
    <source>
        <dbReference type="RuleBase" id="RU003993"/>
    </source>
</evidence>
<dbReference type="GO" id="GO:0004252">
    <property type="term" value="F:serine-type endopeptidase activity"/>
    <property type="evidence" value="ECO:0007669"/>
    <property type="project" value="InterPro"/>
</dbReference>
<evidence type="ECO:0000256" key="7">
    <source>
        <dbReference type="PIRSR" id="PIRSR600223-1"/>
    </source>
</evidence>
<evidence type="ECO:0000256" key="5">
    <source>
        <dbReference type="ARBA" id="ARBA00022670"/>
    </source>
</evidence>
<keyword evidence="6 8" id="KW-0378">Hydrolase</keyword>
<reference evidence="14" key="4">
    <citation type="submission" date="2021-06" db="EMBL/GenBank/DDBJ databases">
        <authorList>
            <consortium name="NCBI Pathogen Detection Project"/>
        </authorList>
    </citation>
    <scope>NUCLEOTIDE SEQUENCE</scope>
    <source>
        <strain evidence="15">Clostridioides</strain>
        <strain evidence="14">HN1000</strain>
    </source>
</reference>
<dbReference type="Proteomes" id="UP000879542">
    <property type="component" value="Unassembled WGS sequence"/>
</dbReference>
<dbReference type="EMBL" id="DAEPXK010000022">
    <property type="protein sequence ID" value="HBH1542752.1"/>
    <property type="molecule type" value="Genomic_DNA"/>
</dbReference>
<evidence type="ECO:0000313" key="14">
    <source>
        <dbReference type="EMBL" id="HBH1542752.1"/>
    </source>
</evidence>
<keyword evidence="8" id="KW-0472">Membrane</keyword>
<dbReference type="PATRIC" id="fig|1496.1371.peg.2641"/>
<reference evidence="14" key="3">
    <citation type="journal article" date="2018" name="Genome Biol.">
        <title>SKESA: strategic k-mer extension for scrupulous assemblies.</title>
        <authorList>
            <person name="Souvorov A."/>
            <person name="Agarwala R."/>
            <person name="Lipman D.J."/>
        </authorList>
    </citation>
    <scope>NUCLEOTIDE SEQUENCE</scope>
    <source>
        <strain evidence="15">Clostridioides</strain>
        <strain evidence="14">HN1000</strain>
    </source>
</reference>
<evidence type="ECO:0000313" key="21">
    <source>
        <dbReference type="Proteomes" id="UP000411588"/>
    </source>
</evidence>
<dbReference type="InterPro" id="IPR036286">
    <property type="entry name" value="LexA/Signal_pep-like_sf"/>
</dbReference>
<dbReference type="PROSITE" id="PS00760">
    <property type="entry name" value="SPASE_I_2"/>
    <property type="match status" value="1"/>
</dbReference>
<evidence type="ECO:0000313" key="19">
    <source>
        <dbReference type="Proteomes" id="UP000189137"/>
    </source>
</evidence>
<evidence type="ECO:0000313" key="16">
    <source>
        <dbReference type="EMBL" id="SJS89379.1"/>
    </source>
</evidence>
<evidence type="ECO:0000313" key="20">
    <source>
        <dbReference type="Proteomes" id="UP000372533"/>
    </source>
</evidence>
<evidence type="ECO:0000259" key="10">
    <source>
        <dbReference type="Pfam" id="PF10502"/>
    </source>
</evidence>
<dbReference type="PANTHER" id="PTHR43390:SF1">
    <property type="entry name" value="CHLOROPLAST PROCESSING PEPTIDASE"/>
    <property type="match status" value="1"/>
</dbReference>
<dbReference type="PROSITE" id="PS00501">
    <property type="entry name" value="SPASE_I_1"/>
    <property type="match status" value="1"/>
</dbReference>
<dbReference type="InterPro" id="IPR000223">
    <property type="entry name" value="Pept_S26A_signal_pept_1"/>
</dbReference>
<dbReference type="Proteomes" id="UP000411588">
    <property type="component" value="Unassembled WGS sequence"/>
</dbReference>
<name>A0A031WBC0_CLODI</name>
<dbReference type="SUPFAM" id="SSF51306">
    <property type="entry name" value="LexA/Signal peptidase"/>
    <property type="match status" value="1"/>
</dbReference>
<evidence type="ECO:0000313" key="11">
    <source>
        <dbReference type="EMBL" id="CDS83722.1"/>
    </source>
</evidence>
<dbReference type="Proteomes" id="UP000372533">
    <property type="component" value="Unassembled WGS sequence"/>
</dbReference>
<accession>A0A031WBC0</accession>
<dbReference type="PRINTS" id="PR00727">
    <property type="entry name" value="LEADERPTASE"/>
</dbReference>
<dbReference type="RefSeq" id="WP_003425129.1">
    <property type="nucleotide sequence ID" value="NZ_AP025558.1"/>
</dbReference>
<proteinExistence type="inferred from homology"/>
<dbReference type="Proteomes" id="UP000189137">
    <property type="component" value="Unassembled WGS sequence"/>
</dbReference>
<evidence type="ECO:0000313" key="17">
    <source>
        <dbReference type="EMBL" id="VFD34726.1"/>
    </source>
</evidence>
<dbReference type="EMBL" id="CAAJVP010000019">
    <property type="protein sequence ID" value="VHY17687.1"/>
    <property type="molecule type" value="Genomic_DNA"/>
</dbReference>
<dbReference type="GeneID" id="66353052"/>
<dbReference type="Gene3D" id="2.10.109.10">
    <property type="entry name" value="Umud Fragment, subunit A"/>
    <property type="match status" value="1"/>
</dbReference>
<feature type="transmembrane region" description="Helical" evidence="8">
    <location>
        <begin position="12"/>
        <end position="30"/>
    </location>
</feature>
<dbReference type="EMBL" id="DAEQIJ010000021">
    <property type="protein sequence ID" value="HBH2621510.1"/>
    <property type="molecule type" value="Genomic_DNA"/>
</dbReference>
<feature type="active site" evidence="7">
    <location>
        <position position="39"/>
    </location>
</feature>
<reference evidence="12" key="1">
    <citation type="submission" date="2014-07" db="EMBL/GenBank/DDBJ databases">
        <authorList>
            <person name="Monot Marc"/>
        </authorList>
    </citation>
    <scope>NUCLEOTIDE SEQUENCE</scope>
    <source>
        <strain evidence="13">7032989</strain>
        <strain evidence="12">7032994</strain>
    </source>
</reference>
<evidence type="ECO:0000256" key="4">
    <source>
        <dbReference type="ARBA" id="ARBA00013208"/>
    </source>
</evidence>
<evidence type="ECO:0000256" key="1">
    <source>
        <dbReference type="ARBA" id="ARBA00000677"/>
    </source>
</evidence>
<feature type="domain" description="Peptidase S26" evidence="10">
    <location>
        <begin position="10"/>
        <end position="168"/>
    </location>
</feature>
<evidence type="ECO:0000313" key="18">
    <source>
        <dbReference type="EMBL" id="VHY17687.1"/>
    </source>
</evidence>
<evidence type="ECO:0000313" key="12">
    <source>
        <dbReference type="EMBL" id="CDS83825.1"/>
    </source>
</evidence>
<keyword evidence="8" id="KW-0812">Transmembrane</keyword>
<dbReference type="Proteomes" id="UP000878956">
    <property type="component" value="Unassembled WGS sequence"/>
</dbReference>
<dbReference type="NCBIfam" id="TIGR02227">
    <property type="entry name" value="sigpep_I_bact"/>
    <property type="match status" value="1"/>
</dbReference>
<dbReference type="EC" id="3.4.21.89" evidence="4 8"/>
<dbReference type="GO" id="GO:0005886">
    <property type="term" value="C:plasma membrane"/>
    <property type="evidence" value="ECO:0007669"/>
    <property type="project" value="UniProtKB-SubCell"/>
</dbReference>
<comment type="catalytic activity">
    <reaction evidence="1 8">
        <text>Cleavage of hydrophobic, N-terminal signal or leader sequences from secreted and periplasmic proteins.</text>
        <dbReference type="EC" id="3.4.21.89"/>
    </reaction>
</comment>
<organism evidence="12">
    <name type="scientific">Clostridioides difficile</name>
    <name type="common">Peptoclostridium difficile</name>
    <dbReference type="NCBI Taxonomy" id="1496"/>
    <lineage>
        <taxon>Bacteria</taxon>
        <taxon>Bacillati</taxon>
        <taxon>Bacillota</taxon>
        <taxon>Clostridia</taxon>
        <taxon>Peptostreptococcales</taxon>
        <taxon>Peptostreptococcaceae</taxon>
        <taxon>Clostridioides</taxon>
    </lineage>
</organism>
<dbReference type="EMBL" id="CAADAN010000014">
    <property type="protein sequence ID" value="VFD34726.1"/>
    <property type="molecule type" value="Genomic_DNA"/>
</dbReference>
<evidence type="ECO:0000256" key="3">
    <source>
        <dbReference type="ARBA" id="ARBA00009370"/>
    </source>
</evidence>
<dbReference type="InterPro" id="IPR019756">
    <property type="entry name" value="Pept_S26A_signal_pept_1_Ser-AS"/>
</dbReference>
<evidence type="ECO:0000313" key="15">
    <source>
        <dbReference type="EMBL" id="HBH2621510.1"/>
    </source>
</evidence>
<dbReference type="AlphaFoldDB" id="A0A031WBC0"/>
<keyword evidence="8" id="KW-1133">Transmembrane helix</keyword>
<dbReference type="GO" id="GO:0009003">
    <property type="term" value="F:signal peptidase activity"/>
    <property type="evidence" value="ECO:0007669"/>
    <property type="project" value="UniProtKB-EC"/>
</dbReference>
<dbReference type="OMA" id="IEEAYLY"/>
<dbReference type="CDD" id="cd06530">
    <property type="entry name" value="S26_SPase_I"/>
    <property type="match status" value="1"/>
</dbReference>
<dbReference type="EMBL" id="FUPS01000012">
    <property type="protein sequence ID" value="SJS89379.1"/>
    <property type="molecule type" value="Genomic_DNA"/>
</dbReference>
<keyword evidence="5 8" id="KW-0645">Protease</keyword>
<evidence type="ECO:0000313" key="13">
    <source>
        <dbReference type="EMBL" id="CDT77041.1"/>
    </source>
</evidence>
<dbReference type="Pfam" id="PF10502">
    <property type="entry name" value="Peptidase_S26"/>
    <property type="match status" value="1"/>
</dbReference>
<dbReference type="InterPro" id="IPR019533">
    <property type="entry name" value="Peptidase_S26"/>
</dbReference>
<dbReference type="EMBL" id="LK932471">
    <property type="protein sequence ID" value="CDS83722.1"/>
    <property type="molecule type" value="Genomic_DNA"/>
</dbReference>
<dbReference type="InterPro" id="IPR019757">
    <property type="entry name" value="Pept_S26A_signal_pept_1_Lys-AS"/>
</dbReference>
<dbReference type="PANTHER" id="PTHR43390">
    <property type="entry name" value="SIGNAL PEPTIDASE I"/>
    <property type="match status" value="1"/>
</dbReference>
<evidence type="ECO:0000256" key="2">
    <source>
        <dbReference type="ARBA" id="ARBA00004401"/>
    </source>
</evidence>
<dbReference type="EMBL" id="LK933460">
    <property type="protein sequence ID" value="CDT77041.1"/>
    <property type="molecule type" value="Genomic_DNA"/>
</dbReference>
<evidence type="ECO:0000256" key="9">
    <source>
        <dbReference type="RuleBase" id="RU362042"/>
    </source>
</evidence>
<comment type="subcellular location">
    <subcellularLocation>
        <location evidence="2">Cell membrane</location>
        <topology evidence="2">Single-pass type II membrane protein</topology>
    </subcellularLocation>
    <subcellularLocation>
        <location evidence="9">Membrane</location>
        <topology evidence="9">Single-pass type II membrane protein</topology>
    </subcellularLocation>
</comment>